<evidence type="ECO:0000313" key="2">
    <source>
        <dbReference type="EnsemblPlants" id="LPERR08G19490.1"/>
    </source>
</evidence>
<protein>
    <submittedName>
        <fullName evidence="2">Uncharacterized protein</fullName>
    </submittedName>
</protein>
<accession>A0A0D9XAJ9</accession>
<dbReference type="EnsemblPlants" id="LPERR08G19490.1">
    <property type="protein sequence ID" value="LPERR08G19490.1"/>
    <property type="gene ID" value="LPERR08G19490"/>
</dbReference>
<feature type="compositionally biased region" description="Basic and acidic residues" evidence="1">
    <location>
        <begin position="142"/>
        <end position="161"/>
    </location>
</feature>
<reference evidence="2 3" key="1">
    <citation type="submission" date="2012-08" db="EMBL/GenBank/DDBJ databases">
        <title>Oryza genome evolution.</title>
        <authorList>
            <person name="Wing R.A."/>
        </authorList>
    </citation>
    <scope>NUCLEOTIDE SEQUENCE</scope>
</reference>
<reference evidence="2" key="3">
    <citation type="submission" date="2015-04" db="UniProtKB">
        <authorList>
            <consortium name="EnsemblPlants"/>
        </authorList>
    </citation>
    <scope>IDENTIFICATION</scope>
</reference>
<dbReference type="HOGENOM" id="CLU_1646157_0_0_1"/>
<dbReference type="AlphaFoldDB" id="A0A0D9XAJ9"/>
<name>A0A0D9XAJ9_9ORYZ</name>
<keyword evidence="3" id="KW-1185">Reference proteome</keyword>
<reference evidence="3" key="2">
    <citation type="submission" date="2013-12" db="EMBL/GenBank/DDBJ databases">
        <authorList>
            <person name="Yu Y."/>
            <person name="Lee S."/>
            <person name="de Baynast K."/>
            <person name="Wissotski M."/>
            <person name="Liu L."/>
            <person name="Talag J."/>
            <person name="Goicoechea J."/>
            <person name="Angelova A."/>
            <person name="Jetty R."/>
            <person name="Kudrna D."/>
            <person name="Golser W."/>
            <person name="Rivera L."/>
            <person name="Zhang J."/>
            <person name="Wing R."/>
        </authorList>
    </citation>
    <scope>NUCLEOTIDE SEQUENCE</scope>
</reference>
<evidence type="ECO:0000313" key="3">
    <source>
        <dbReference type="Proteomes" id="UP000032180"/>
    </source>
</evidence>
<organism evidence="2 3">
    <name type="scientific">Leersia perrieri</name>
    <dbReference type="NCBI Taxonomy" id="77586"/>
    <lineage>
        <taxon>Eukaryota</taxon>
        <taxon>Viridiplantae</taxon>
        <taxon>Streptophyta</taxon>
        <taxon>Embryophyta</taxon>
        <taxon>Tracheophyta</taxon>
        <taxon>Spermatophyta</taxon>
        <taxon>Magnoliopsida</taxon>
        <taxon>Liliopsida</taxon>
        <taxon>Poales</taxon>
        <taxon>Poaceae</taxon>
        <taxon>BOP clade</taxon>
        <taxon>Oryzoideae</taxon>
        <taxon>Oryzeae</taxon>
        <taxon>Oryzinae</taxon>
        <taxon>Leersia</taxon>
    </lineage>
</organism>
<evidence type="ECO:0000256" key="1">
    <source>
        <dbReference type="SAM" id="MobiDB-lite"/>
    </source>
</evidence>
<dbReference type="Gramene" id="LPERR08G19490.1">
    <property type="protein sequence ID" value="LPERR08G19490.1"/>
    <property type="gene ID" value="LPERR08G19490"/>
</dbReference>
<dbReference type="Proteomes" id="UP000032180">
    <property type="component" value="Chromosome 8"/>
</dbReference>
<feature type="region of interest" description="Disordered" evidence="1">
    <location>
        <begin position="96"/>
        <end position="161"/>
    </location>
</feature>
<sequence>MQGEGGGGIIISVAIRFGASRFEQLRVLRRMASIRIPIGAIAAVIRPAKRLAGAPASAAVAGAELGGAPLVEIDEAAGVRAVGDGGLDEHGEIVAVDEADKSLPSAPSSVNSARVAGGVAPAPWHSISPEPQSPVAQEPLPEEEKSQPDRPQKRPDHPGGA</sequence>
<proteinExistence type="predicted"/>